<dbReference type="Pfam" id="PF00155">
    <property type="entry name" value="Aminotran_1_2"/>
    <property type="match status" value="1"/>
</dbReference>
<evidence type="ECO:0000256" key="2">
    <source>
        <dbReference type="ARBA" id="ARBA00007441"/>
    </source>
</evidence>
<dbReference type="SUPFAM" id="SSF53383">
    <property type="entry name" value="PLP-dependent transferases"/>
    <property type="match status" value="1"/>
</dbReference>
<evidence type="ECO:0000256" key="3">
    <source>
        <dbReference type="ARBA" id="ARBA00022576"/>
    </source>
</evidence>
<dbReference type="AlphaFoldDB" id="A0A3B1BTA2"/>
<comment type="cofactor">
    <cofactor evidence="1">
        <name>pyridoxal 5'-phosphate</name>
        <dbReference type="ChEBI" id="CHEBI:597326"/>
    </cofactor>
</comment>
<dbReference type="Gene3D" id="3.90.1150.10">
    <property type="entry name" value="Aspartate Aminotransferase, domain 1"/>
    <property type="match status" value="1"/>
</dbReference>
<dbReference type="GO" id="GO:0004069">
    <property type="term" value="F:L-aspartate:2-oxoglutarate aminotransferase activity"/>
    <property type="evidence" value="ECO:0007669"/>
    <property type="project" value="UniProtKB-EC"/>
</dbReference>
<dbReference type="PRINTS" id="PR00753">
    <property type="entry name" value="ACCSYNTHASE"/>
</dbReference>
<keyword evidence="3 7" id="KW-0032">Aminotransferase</keyword>
<name>A0A3B1BTA2_9ZZZZ</name>
<dbReference type="CDD" id="cd00609">
    <property type="entry name" value="AAT_like"/>
    <property type="match status" value="1"/>
</dbReference>
<dbReference type="InterPro" id="IPR004838">
    <property type="entry name" value="NHTrfase_class1_PyrdxlP-BS"/>
</dbReference>
<gene>
    <name evidence="7" type="ORF">MNBD_NITROSPINAE04-351</name>
</gene>
<dbReference type="EC" id="2.6.1.1" evidence="7"/>
<evidence type="ECO:0000256" key="5">
    <source>
        <dbReference type="ARBA" id="ARBA00022898"/>
    </source>
</evidence>
<dbReference type="PANTHER" id="PTHR46383">
    <property type="entry name" value="ASPARTATE AMINOTRANSFERASE"/>
    <property type="match status" value="1"/>
</dbReference>
<evidence type="ECO:0000259" key="6">
    <source>
        <dbReference type="Pfam" id="PF00155"/>
    </source>
</evidence>
<proteinExistence type="inferred from homology"/>
<dbReference type="FunFam" id="3.40.640.10:FF:000033">
    <property type="entry name" value="Aspartate aminotransferase"/>
    <property type="match status" value="1"/>
</dbReference>
<reference evidence="7" key="1">
    <citation type="submission" date="2018-06" db="EMBL/GenBank/DDBJ databases">
        <authorList>
            <person name="Zhirakovskaya E."/>
        </authorList>
    </citation>
    <scope>NUCLEOTIDE SEQUENCE</scope>
</reference>
<organism evidence="7">
    <name type="scientific">hydrothermal vent metagenome</name>
    <dbReference type="NCBI Taxonomy" id="652676"/>
    <lineage>
        <taxon>unclassified sequences</taxon>
        <taxon>metagenomes</taxon>
        <taxon>ecological metagenomes</taxon>
    </lineage>
</organism>
<dbReference type="EMBL" id="UOGA01000002">
    <property type="protein sequence ID" value="VAX14708.1"/>
    <property type="molecule type" value="Genomic_DNA"/>
</dbReference>
<evidence type="ECO:0000256" key="1">
    <source>
        <dbReference type="ARBA" id="ARBA00001933"/>
    </source>
</evidence>
<dbReference type="Gene3D" id="3.40.640.10">
    <property type="entry name" value="Type I PLP-dependent aspartate aminotransferase-like (Major domain)"/>
    <property type="match status" value="1"/>
</dbReference>
<dbReference type="InterPro" id="IPR015421">
    <property type="entry name" value="PyrdxlP-dep_Trfase_major"/>
</dbReference>
<dbReference type="InterPro" id="IPR015424">
    <property type="entry name" value="PyrdxlP-dep_Trfase"/>
</dbReference>
<dbReference type="InterPro" id="IPR015422">
    <property type="entry name" value="PyrdxlP-dep_Trfase_small"/>
</dbReference>
<keyword evidence="4 7" id="KW-0808">Transferase</keyword>
<accession>A0A3B1BTA2</accession>
<dbReference type="GO" id="GO:0030170">
    <property type="term" value="F:pyridoxal phosphate binding"/>
    <property type="evidence" value="ECO:0007669"/>
    <property type="project" value="InterPro"/>
</dbReference>
<dbReference type="InterPro" id="IPR004839">
    <property type="entry name" value="Aminotransferase_I/II_large"/>
</dbReference>
<evidence type="ECO:0000313" key="7">
    <source>
        <dbReference type="EMBL" id="VAX14708.1"/>
    </source>
</evidence>
<dbReference type="GO" id="GO:0006520">
    <property type="term" value="P:amino acid metabolic process"/>
    <property type="evidence" value="ECO:0007669"/>
    <property type="project" value="InterPro"/>
</dbReference>
<dbReference type="PANTHER" id="PTHR46383:SF1">
    <property type="entry name" value="ASPARTATE AMINOTRANSFERASE"/>
    <property type="match status" value="1"/>
</dbReference>
<dbReference type="PROSITE" id="PS00105">
    <property type="entry name" value="AA_TRANSFER_CLASS_1"/>
    <property type="match status" value="1"/>
</dbReference>
<feature type="domain" description="Aminotransferase class I/classII large" evidence="6">
    <location>
        <begin position="34"/>
        <end position="392"/>
    </location>
</feature>
<dbReference type="InterPro" id="IPR050596">
    <property type="entry name" value="AspAT/PAT-like"/>
</dbReference>
<evidence type="ECO:0000256" key="4">
    <source>
        <dbReference type="ARBA" id="ARBA00022679"/>
    </source>
</evidence>
<protein>
    <submittedName>
        <fullName evidence="7">Aspartate aminotransferase</fullName>
        <ecNumber evidence="7">2.6.1.1</ecNumber>
    </submittedName>
</protein>
<sequence>MEKIALADRLSQIKPSPTVAITVKAKAMKAEGIDIVGFGAGEPDFDTPDFVKQAAIDALKAGETKYTDAPGLPRLRDALAAYYKKTEQLDYQRAETIISNGGKHSLYNIFQALLSEGDEVIIPTPYWVSYPDQVMLAGGKPVYLATKEEDGFLFTADDLKKLVTQKTRAIIVNTPSNPSGAVYDKKTLEGICEVAVENKILVVWDEIYKDIYYGEGSLRSLPFYNPDVKPYTLICGGLSKNFSMTGWRIGWVLGDARIVKAMSMIQGQSTSNPVTFAQFGAIAALEKGPVHIGEWLKQFEARRDKLLEAFDEIDGMSCVKPMGSFYVFPNISGLYGKKWTGGEIKDSYDVTKFLLEEAKVAVVPGAPFGSSDNIRISYALAMNDIVKGIDRIKQAVKNLR</sequence>
<keyword evidence="5" id="KW-0663">Pyridoxal phosphate</keyword>
<comment type="similarity">
    <text evidence="2">Belongs to the class-I pyridoxal-phosphate-dependent aminotransferase family.</text>
</comment>